<name>A0A2G6PEK5_9GAMM</name>
<dbReference type="InterPro" id="IPR029039">
    <property type="entry name" value="Flavoprotein-like_sf"/>
</dbReference>
<evidence type="ECO:0000313" key="4">
    <source>
        <dbReference type="EMBL" id="PIE82952.1"/>
    </source>
</evidence>
<evidence type="ECO:0000259" key="3">
    <source>
        <dbReference type="Pfam" id="PF02525"/>
    </source>
</evidence>
<sequence>MNVLIIYTHPNPNSFNQAILDTASTTLREGGHTIRIHDLYQMQFHCVLDGEDLMRNRQGDIHTDIRREQGAVRWAQGLIFIYPIWWFGAPAILKGWIDRVFTRKFAFDFNASGMQGLLHHEKALIINTLGGDEASYREKRWHELLVRPMAEGILHACGVRNISHQAFYQVPTVSHAERQAMLDKVRELTAAF</sequence>
<evidence type="ECO:0000256" key="1">
    <source>
        <dbReference type="ARBA" id="ARBA00006252"/>
    </source>
</evidence>
<evidence type="ECO:0000313" key="5">
    <source>
        <dbReference type="Proteomes" id="UP000229278"/>
    </source>
</evidence>
<dbReference type="PANTHER" id="PTHR10204">
    <property type="entry name" value="NAD P H OXIDOREDUCTASE-RELATED"/>
    <property type="match status" value="1"/>
</dbReference>
<accession>A0A2G6PEK5</accession>
<dbReference type="InterPro" id="IPR003680">
    <property type="entry name" value="Flavodoxin_fold"/>
</dbReference>
<gene>
    <name evidence="4" type="ORF">CSA09_04490</name>
</gene>
<dbReference type="Gene3D" id="3.40.50.360">
    <property type="match status" value="1"/>
</dbReference>
<organism evidence="4 5">
    <name type="scientific">Candidatus Contendibacter odensensis</name>
    <dbReference type="NCBI Taxonomy" id="1400860"/>
    <lineage>
        <taxon>Bacteria</taxon>
        <taxon>Pseudomonadati</taxon>
        <taxon>Pseudomonadota</taxon>
        <taxon>Gammaproteobacteria</taxon>
        <taxon>Candidatus Competibacteraceae</taxon>
        <taxon>Candidatus Contendibacter</taxon>
    </lineage>
</organism>
<protein>
    <submittedName>
        <fullName evidence="4">NAD(P)H dehydrogenase</fullName>
    </submittedName>
</protein>
<dbReference type="GO" id="GO:0005829">
    <property type="term" value="C:cytosol"/>
    <property type="evidence" value="ECO:0007669"/>
    <property type="project" value="TreeGrafter"/>
</dbReference>
<keyword evidence="2" id="KW-0560">Oxidoreductase</keyword>
<dbReference type="GO" id="GO:0003955">
    <property type="term" value="F:NAD(P)H dehydrogenase (quinone) activity"/>
    <property type="evidence" value="ECO:0007669"/>
    <property type="project" value="TreeGrafter"/>
</dbReference>
<proteinExistence type="inferred from homology"/>
<comment type="similarity">
    <text evidence="1">Belongs to the NAD(P)H dehydrogenase (quinone) family.</text>
</comment>
<dbReference type="AlphaFoldDB" id="A0A2G6PEK5"/>
<comment type="caution">
    <text evidence="4">The sequence shown here is derived from an EMBL/GenBank/DDBJ whole genome shotgun (WGS) entry which is preliminary data.</text>
</comment>
<feature type="domain" description="Flavodoxin-like fold" evidence="3">
    <location>
        <begin position="1"/>
        <end position="187"/>
    </location>
</feature>
<dbReference type="SUPFAM" id="SSF52218">
    <property type="entry name" value="Flavoproteins"/>
    <property type="match status" value="1"/>
</dbReference>
<dbReference type="Pfam" id="PF02525">
    <property type="entry name" value="Flavodoxin_2"/>
    <property type="match status" value="1"/>
</dbReference>
<reference evidence="4 5" key="1">
    <citation type="submission" date="2017-10" db="EMBL/GenBank/DDBJ databases">
        <title>Novel microbial diversity and functional potential in the marine mammal oral microbiome.</title>
        <authorList>
            <person name="Dudek N.K."/>
            <person name="Sun C.L."/>
            <person name="Burstein D."/>
            <person name="Kantor R.S."/>
            <person name="Aliaga Goltsman D.S."/>
            <person name="Bik E.M."/>
            <person name="Thomas B.C."/>
            <person name="Banfield J.F."/>
            <person name="Relman D.A."/>
        </authorList>
    </citation>
    <scope>NUCLEOTIDE SEQUENCE [LARGE SCALE GENOMIC DNA]</scope>
    <source>
        <strain evidence="4">DOLJORAL78_50_517</strain>
    </source>
</reference>
<dbReference type="EMBL" id="PDTV01000010">
    <property type="protein sequence ID" value="PIE82952.1"/>
    <property type="molecule type" value="Genomic_DNA"/>
</dbReference>
<dbReference type="PANTHER" id="PTHR10204:SF34">
    <property type="entry name" value="NAD(P)H DEHYDROGENASE [QUINONE] 1 ISOFORM 1"/>
    <property type="match status" value="1"/>
</dbReference>
<dbReference type="InterPro" id="IPR051545">
    <property type="entry name" value="NAD(P)H_dehydrogenase_qn"/>
</dbReference>
<dbReference type="Proteomes" id="UP000229278">
    <property type="component" value="Unassembled WGS sequence"/>
</dbReference>
<evidence type="ECO:0000256" key="2">
    <source>
        <dbReference type="ARBA" id="ARBA00023002"/>
    </source>
</evidence>